<dbReference type="Gene3D" id="1.25.40.10">
    <property type="entry name" value="Tetratricopeptide repeat domain"/>
    <property type="match status" value="1"/>
</dbReference>
<dbReference type="PROSITE" id="PS50005">
    <property type="entry name" value="TPR"/>
    <property type="match status" value="1"/>
</dbReference>
<feature type="repeat" description="TPR" evidence="1">
    <location>
        <begin position="34"/>
        <end position="67"/>
    </location>
</feature>
<keyword evidence="1" id="KW-0802">TPR repeat</keyword>
<dbReference type="Pfam" id="PF14559">
    <property type="entry name" value="TPR_19"/>
    <property type="match status" value="1"/>
</dbReference>
<dbReference type="EMBL" id="MGHU01000031">
    <property type="protein sequence ID" value="OGM77158.1"/>
    <property type="molecule type" value="Genomic_DNA"/>
</dbReference>
<evidence type="ECO:0000313" key="3">
    <source>
        <dbReference type="Proteomes" id="UP000179241"/>
    </source>
</evidence>
<gene>
    <name evidence="2" type="ORF">A2188_03315</name>
</gene>
<dbReference type="Proteomes" id="UP000179241">
    <property type="component" value="Unassembled WGS sequence"/>
</dbReference>
<dbReference type="InterPro" id="IPR011990">
    <property type="entry name" value="TPR-like_helical_dom_sf"/>
</dbReference>
<protein>
    <submittedName>
        <fullName evidence="2">Uncharacterized protein</fullName>
    </submittedName>
</protein>
<accession>A0A1F8CN67</accession>
<dbReference type="AlphaFoldDB" id="A0A1F8CN67"/>
<proteinExistence type="predicted"/>
<name>A0A1F8CN67_9BACT</name>
<comment type="caution">
    <text evidence="2">The sequence shown here is derived from an EMBL/GenBank/DDBJ whole genome shotgun (WGS) entry which is preliminary data.</text>
</comment>
<evidence type="ECO:0000313" key="2">
    <source>
        <dbReference type="EMBL" id="OGM77158.1"/>
    </source>
</evidence>
<sequence length="186" mass="20738">MNLPGLAIDFALEANWCAAIKTNRTILRQNPQDIDALTRLTRAFLETGNLRQAKKALKTALEIDPANPIAKRLTQKMKAPFQPTDRKATICDTAFIDKGPLTHTYRVVINKNTVEAKNILPGEYLILNLQGFCISILSSKGKFLGRLNGYTSQMIKKQIGKKTPPDAVVKSLDENIMEIVLLPKKH</sequence>
<organism evidence="2 3">
    <name type="scientific">Candidatus Woesebacteria bacterium RIFOXYA1_FULL_43_9</name>
    <dbReference type="NCBI Taxonomy" id="1802534"/>
    <lineage>
        <taxon>Bacteria</taxon>
        <taxon>Candidatus Woeseibacteriota</taxon>
    </lineage>
</organism>
<evidence type="ECO:0000256" key="1">
    <source>
        <dbReference type="PROSITE-ProRule" id="PRU00339"/>
    </source>
</evidence>
<dbReference type="InterPro" id="IPR019734">
    <property type="entry name" value="TPR_rpt"/>
</dbReference>
<reference evidence="2 3" key="1">
    <citation type="journal article" date="2016" name="Nat. Commun.">
        <title>Thousands of microbial genomes shed light on interconnected biogeochemical processes in an aquifer system.</title>
        <authorList>
            <person name="Anantharaman K."/>
            <person name="Brown C.T."/>
            <person name="Hug L.A."/>
            <person name="Sharon I."/>
            <person name="Castelle C.J."/>
            <person name="Probst A.J."/>
            <person name="Thomas B.C."/>
            <person name="Singh A."/>
            <person name="Wilkins M.J."/>
            <person name="Karaoz U."/>
            <person name="Brodie E.L."/>
            <person name="Williams K.H."/>
            <person name="Hubbard S.S."/>
            <person name="Banfield J.F."/>
        </authorList>
    </citation>
    <scope>NUCLEOTIDE SEQUENCE [LARGE SCALE GENOMIC DNA]</scope>
</reference>
<dbReference type="SUPFAM" id="SSF48452">
    <property type="entry name" value="TPR-like"/>
    <property type="match status" value="1"/>
</dbReference>